<evidence type="ECO:0000256" key="1">
    <source>
        <dbReference type="ARBA" id="ARBA00022679"/>
    </source>
</evidence>
<protein>
    <submittedName>
        <fullName evidence="4">Thiosulfate/3-mercaptopyruvate sulfurtransferase</fullName>
    </submittedName>
</protein>
<dbReference type="InterPro" id="IPR001763">
    <property type="entry name" value="Rhodanese-like_dom"/>
</dbReference>
<sequence length="301" mass="32670">MTTNPTHTAQTTDRTTTPLLVDAAWLAGHRKDENLRIVDATTFLEQPEGDGYYVVSSGRQAYEREHIPGAVFADLLTEFADTDAPTTFTALDSQAFAERMGALGIGDGAHVVIYDQGVNMWATRLWWNLRLEGFETISVLDGGLTAWKDAGLPLASGTETLPAATFTARRRPELYADRERVLAAIQDDSQLLINVLDEDTFSGHRLTYDRAGHIPSSVNVPFQGALTPEGRVAGVEDARALFAESGALESSKQPITYCGSGIAATLMAFELARLGREDVAVYDGSMTEWAADETLPLQTGR</sequence>
<dbReference type="Pfam" id="PF00581">
    <property type="entry name" value="Rhodanese"/>
    <property type="match status" value="2"/>
</dbReference>
<dbReference type="PANTHER" id="PTHR11364:SF27">
    <property type="entry name" value="SULFURTRANSFERASE"/>
    <property type="match status" value="1"/>
</dbReference>
<dbReference type="SUPFAM" id="SSF52821">
    <property type="entry name" value="Rhodanese/Cell cycle control phosphatase"/>
    <property type="match status" value="2"/>
</dbReference>
<dbReference type="GO" id="GO:0004792">
    <property type="term" value="F:thiosulfate-cyanide sulfurtransferase activity"/>
    <property type="evidence" value="ECO:0007669"/>
    <property type="project" value="TreeGrafter"/>
</dbReference>
<dbReference type="CDD" id="cd01449">
    <property type="entry name" value="TST_Repeat_2"/>
    <property type="match status" value="1"/>
</dbReference>
<gene>
    <name evidence="4" type="ORF">SAMN04487966_11325</name>
</gene>
<dbReference type="PROSITE" id="PS50206">
    <property type="entry name" value="RHODANESE_3"/>
    <property type="match status" value="2"/>
</dbReference>
<evidence type="ECO:0000313" key="4">
    <source>
        <dbReference type="EMBL" id="SFV24750.1"/>
    </source>
</evidence>
<accession>A0A1I7MS48</accession>
<keyword evidence="2" id="KW-0677">Repeat</keyword>
<feature type="domain" description="Rhodanese" evidence="3">
    <location>
        <begin position="59"/>
        <end position="156"/>
    </location>
</feature>
<dbReference type="RefSeq" id="WP_091699295.1">
    <property type="nucleotide sequence ID" value="NZ_FPCG01000013.1"/>
</dbReference>
<reference evidence="4 5" key="1">
    <citation type="submission" date="2016-10" db="EMBL/GenBank/DDBJ databases">
        <authorList>
            <person name="de Groot N.N."/>
        </authorList>
    </citation>
    <scope>NUCLEOTIDE SEQUENCE [LARGE SCALE GENOMIC DNA]</scope>
    <source>
        <strain evidence="4 5">CGMCC 1.7054</strain>
    </source>
</reference>
<evidence type="ECO:0000256" key="2">
    <source>
        <dbReference type="ARBA" id="ARBA00022737"/>
    </source>
</evidence>
<dbReference type="InterPro" id="IPR045078">
    <property type="entry name" value="TST/MPST-like"/>
</dbReference>
<dbReference type="AlphaFoldDB" id="A0A1I7MS48"/>
<keyword evidence="5" id="KW-1185">Reference proteome</keyword>
<dbReference type="PANTHER" id="PTHR11364">
    <property type="entry name" value="THIOSULFATE SULFERTANSFERASE"/>
    <property type="match status" value="1"/>
</dbReference>
<dbReference type="InterPro" id="IPR036873">
    <property type="entry name" value="Rhodanese-like_dom_sf"/>
</dbReference>
<dbReference type="STRING" id="574650.SAMN04487966_11325"/>
<dbReference type="EMBL" id="FPCG01000013">
    <property type="protein sequence ID" value="SFV24750.1"/>
    <property type="molecule type" value="Genomic_DNA"/>
</dbReference>
<evidence type="ECO:0000313" key="5">
    <source>
        <dbReference type="Proteomes" id="UP000198881"/>
    </source>
</evidence>
<keyword evidence="4" id="KW-0670">Pyruvate</keyword>
<dbReference type="CDD" id="cd01448">
    <property type="entry name" value="TST_Repeat_1"/>
    <property type="match status" value="1"/>
</dbReference>
<dbReference type="Proteomes" id="UP000198881">
    <property type="component" value="Unassembled WGS sequence"/>
</dbReference>
<name>A0A1I7MS48_9MICC</name>
<evidence type="ECO:0000259" key="3">
    <source>
        <dbReference type="PROSITE" id="PS50206"/>
    </source>
</evidence>
<feature type="domain" description="Rhodanese" evidence="3">
    <location>
        <begin position="210"/>
        <end position="294"/>
    </location>
</feature>
<proteinExistence type="predicted"/>
<dbReference type="OrthoDB" id="9770030at2"/>
<keyword evidence="1 4" id="KW-0808">Transferase</keyword>
<dbReference type="Gene3D" id="3.40.250.10">
    <property type="entry name" value="Rhodanese-like domain"/>
    <property type="match status" value="2"/>
</dbReference>
<dbReference type="SMART" id="SM00450">
    <property type="entry name" value="RHOD"/>
    <property type="match status" value="2"/>
</dbReference>
<organism evidence="4 5">
    <name type="scientific">Micrococcus terreus</name>
    <dbReference type="NCBI Taxonomy" id="574650"/>
    <lineage>
        <taxon>Bacteria</taxon>
        <taxon>Bacillati</taxon>
        <taxon>Actinomycetota</taxon>
        <taxon>Actinomycetes</taxon>
        <taxon>Micrococcales</taxon>
        <taxon>Micrococcaceae</taxon>
        <taxon>Micrococcus</taxon>
    </lineage>
</organism>